<gene>
    <name evidence="9" type="primary">PPR1_0</name>
    <name evidence="9" type="ORF">LOCC1_G002425</name>
</gene>
<proteinExistence type="predicted"/>
<evidence type="ECO:0000313" key="10">
    <source>
        <dbReference type="Proteomes" id="UP000443090"/>
    </source>
</evidence>
<dbReference type="PANTHER" id="PTHR47782">
    <property type="entry name" value="ZN(II)2CYS6 TRANSCRIPTION FACTOR (EUROFUNG)-RELATED"/>
    <property type="match status" value="1"/>
</dbReference>
<dbReference type="InterPro" id="IPR036864">
    <property type="entry name" value="Zn2-C6_fun-type_DNA-bd_sf"/>
</dbReference>
<dbReference type="InterPro" id="IPR007219">
    <property type="entry name" value="XnlR_reg_dom"/>
</dbReference>
<dbReference type="GO" id="GO:0006351">
    <property type="term" value="P:DNA-templated transcription"/>
    <property type="evidence" value="ECO:0007669"/>
    <property type="project" value="InterPro"/>
</dbReference>
<protein>
    <submittedName>
        <fullName evidence="9">Pyrimidine pathway regulatory protein</fullName>
    </submittedName>
</protein>
<keyword evidence="3" id="KW-0862">Zinc</keyword>
<organism evidence="9 10">
    <name type="scientific">Lachnellula occidentalis</name>
    <dbReference type="NCBI Taxonomy" id="215460"/>
    <lineage>
        <taxon>Eukaryota</taxon>
        <taxon>Fungi</taxon>
        <taxon>Dikarya</taxon>
        <taxon>Ascomycota</taxon>
        <taxon>Pezizomycotina</taxon>
        <taxon>Leotiomycetes</taxon>
        <taxon>Helotiales</taxon>
        <taxon>Lachnaceae</taxon>
        <taxon>Lachnellula</taxon>
    </lineage>
</organism>
<dbReference type="SMART" id="SM00906">
    <property type="entry name" value="Fungal_trans"/>
    <property type="match status" value="1"/>
</dbReference>
<reference evidence="9 10" key="1">
    <citation type="submission" date="2018-05" db="EMBL/GenBank/DDBJ databases">
        <title>Genome sequencing and assembly of the regulated plant pathogen Lachnellula willkommii and related sister species for the development of diagnostic species identification markers.</title>
        <authorList>
            <person name="Giroux E."/>
            <person name="Bilodeau G."/>
        </authorList>
    </citation>
    <scope>NUCLEOTIDE SEQUENCE [LARGE SCALE GENOMIC DNA]</scope>
    <source>
        <strain evidence="9 10">CBS 160.35</strain>
    </source>
</reference>
<dbReference type="GO" id="GO:0043565">
    <property type="term" value="F:sequence-specific DNA binding"/>
    <property type="evidence" value="ECO:0007669"/>
    <property type="project" value="TreeGrafter"/>
</dbReference>
<keyword evidence="4" id="KW-0805">Transcription regulation</keyword>
<evidence type="ECO:0000256" key="2">
    <source>
        <dbReference type="ARBA" id="ARBA00022723"/>
    </source>
</evidence>
<keyword evidence="2" id="KW-0479">Metal-binding</keyword>
<evidence type="ECO:0000313" key="9">
    <source>
        <dbReference type="EMBL" id="TVY47792.1"/>
    </source>
</evidence>
<keyword evidence="10" id="KW-1185">Reference proteome</keyword>
<dbReference type="CDD" id="cd12148">
    <property type="entry name" value="fungal_TF_MHR"/>
    <property type="match status" value="1"/>
</dbReference>
<dbReference type="AlphaFoldDB" id="A0A8H8S6S0"/>
<evidence type="ECO:0000256" key="6">
    <source>
        <dbReference type="ARBA" id="ARBA00023163"/>
    </source>
</evidence>
<evidence type="ECO:0000256" key="5">
    <source>
        <dbReference type="ARBA" id="ARBA00023125"/>
    </source>
</evidence>
<dbReference type="GO" id="GO:0045944">
    <property type="term" value="P:positive regulation of transcription by RNA polymerase II"/>
    <property type="evidence" value="ECO:0007669"/>
    <property type="project" value="TreeGrafter"/>
</dbReference>
<dbReference type="GO" id="GO:0000981">
    <property type="term" value="F:DNA-binding transcription factor activity, RNA polymerase II-specific"/>
    <property type="evidence" value="ECO:0007669"/>
    <property type="project" value="InterPro"/>
</dbReference>
<dbReference type="SMART" id="SM00066">
    <property type="entry name" value="GAL4"/>
    <property type="match status" value="1"/>
</dbReference>
<dbReference type="EMBL" id="QGMI01000073">
    <property type="protein sequence ID" value="TVY47792.1"/>
    <property type="molecule type" value="Genomic_DNA"/>
</dbReference>
<dbReference type="PANTHER" id="PTHR47782:SF1">
    <property type="entry name" value="PYRIMIDINE PATHWAY REGULATORY PROTEIN 1"/>
    <property type="match status" value="1"/>
</dbReference>
<dbReference type="Gene3D" id="4.10.240.10">
    <property type="entry name" value="Zn(2)-C6 fungal-type DNA-binding domain"/>
    <property type="match status" value="1"/>
</dbReference>
<dbReference type="CDD" id="cd00067">
    <property type="entry name" value="GAL4"/>
    <property type="match status" value="1"/>
</dbReference>
<keyword evidence="6" id="KW-0804">Transcription</keyword>
<evidence type="ECO:0000256" key="3">
    <source>
        <dbReference type="ARBA" id="ARBA00022833"/>
    </source>
</evidence>
<comment type="caution">
    <text evidence="9">The sequence shown here is derived from an EMBL/GenBank/DDBJ whole genome shotgun (WGS) entry which is preliminary data.</text>
</comment>
<dbReference type="Pfam" id="PF00172">
    <property type="entry name" value="Zn_clus"/>
    <property type="match status" value="1"/>
</dbReference>
<comment type="subcellular location">
    <subcellularLocation>
        <location evidence="1">Nucleus</location>
    </subcellularLocation>
</comment>
<evidence type="ECO:0000256" key="7">
    <source>
        <dbReference type="ARBA" id="ARBA00023242"/>
    </source>
</evidence>
<name>A0A8H8S6S0_9HELO</name>
<sequence>MPAECLRTVLSCARCRRRKIKCDRVVPTCSRCKAAGAQCTGFNPKGTAEIPRSVVHFLEHEIATLETKMAKEGLEYDISPNVQARPSPEHREHTVIPIMETESVVPAHPRYPRDMMKEAIMASDDVLSIISSTMPSGTCLTDMLARVRMGLTPSYTNTPNSTDRIDTTEIRSPIGPRSIEAQADVTILISLPADVIHSLVKRYVQRILPIYPFLYEPAIWEHMGRAIEKTPKPEQGSPDLSVGPDYDFLFVYLILAISSTLGSANSGHEARCMAFSGSLFAEGSQHLSRKASFPNHLAEIQSTLLILQYALINPKYANVWILSGVVMRSCLELGLHREVSDAAGLDPATIDMRRRVFWTAYYMDRSICSALQRPHSIPDATINTLFPEVASNESTPGETVPQRPHPTKLLGLRQMQFAKLQSAILEVHFQGKPLEDGQTWEDWLAVTDQSLRAWYESVVPEEDHALAEMTLSQGITDLYRPSPRMPYPSTTSLLTAFEAACSSAQIYQQHITSGFFRRPWLAAHHTFSYAMVALFCLRYAYEAIRERWSGGEIFQMTKLFTMNLLALSAQGWSEISKYAGTYERLLGPLLDAVFTKASSTDQSFSPAQDAELARLIYPDTAHPEKLRFGSSRVGTNDDYQEFDASLFNWDDDLAGDPMSWREDHDFWDIVQGGTM</sequence>
<keyword evidence="5" id="KW-0238">DNA-binding</keyword>
<dbReference type="InterPro" id="IPR052202">
    <property type="entry name" value="Yeast_MetPath_Reg"/>
</dbReference>
<dbReference type="SUPFAM" id="SSF57701">
    <property type="entry name" value="Zn2/Cys6 DNA-binding domain"/>
    <property type="match status" value="1"/>
</dbReference>
<dbReference type="InterPro" id="IPR001138">
    <property type="entry name" value="Zn2Cys6_DnaBD"/>
</dbReference>
<dbReference type="GO" id="GO:0005634">
    <property type="term" value="C:nucleus"/>
    <property type="evidence" value="ECO:0007669"/>
    <property type="project" value="UniProtKB-SubCell"/>
</dbReference>
<evidence type="ECO:0000259" key="8">
    <source>
        <dbReference type="PROSITE" id="PS50048"/>
    </source>
</evidence>
<dbReference type="Proteomes" id="UP000443090">
    <property type="component" value="Unassembled WGS sequence"/>
</dbReference>
<dbReference type="Pfam" id="PF04082">
    <property type="entry name" value="Fungal_trans"/>
    <property type="match status" value="1"/>
</dbReference>
<accession>A0A8H8S6S0</accession>
<dbReference type="PROSITE" id="PS50048">
    <property type="entry name" value="ZN2_CY6_FUNGAL_2"/>
    <property type="match status" value="1"/>
</dbReference>
<evidence type="ECO:0000256" key="4">
    <source>
        <dbReference type="ARBA" id="ARBA00023015"/>
    </source>
</evidence>
<evidence type="ECO:0000256" key="1">
    <source>
        <dbReference type="ARBA" id="ARBA00004123"/>
    </source>
</evidence>
<feature type="domain" description="Zn(2)-C6 fungal-type" evidence="8">
    <location>
        <begin position="11"/>
        <end position="40"/>
    </location>
</feature>
<dbReference type="GO" id="GO:0008270">
    <property type="term" value="F:zinc ion binding"/>
    <property type="evidence" value="ECO:0007669"/>
    <property type="project" value="InterPro"/>
</dbReference>
<dbReference type="PROSITE" id="PS00463">
    <property type="entry name" value="ZN2_CY6_FUNGAL_1"/>
    <property type="match status" value="1"/>
</dbReference>
<keyword evidence="7" id="KW-0539">Nucleus</keyword>
<dbReference type="OrthoDB" id="189997at2759"/>